<evidence type="ECO:0000259" key="3">
    <source>
        <dbReference type="PROSITE" id="PS01031"/>
    </source>
</evidence>
<feature type="domain" description="SHSP" evidence="3">
    <location>
        <begin position="85"/>
        <end position="195"/>
    </location>
</feature>
<accession>A0A915IAS1</accession>
<dbReference type="GO" id="GO:0005634">
    <property type="term" value="C:nucleus"/>
    <property type="evidence" value="ECO:0007669"/>
    <property type="project" value="TreeGrafter"/>
</dbReference>
<dbReference type="Pfam" id="PF00011">
    <property type="entry name" value="HSP20"/>
    <property type="match status" value="1"/>
</dbReference>
<evidence type="ECO:0000313" key="5">
    <source>
        <dbReference type="WBParaSite" id="nRc.2.0.1.t10972-RA"/>
    </source>
</evidence>
<dbReference type="PROSITE" id="PS01031">
    <property type="entry name" value="SHSP"/>
    <property type="match status" value="1"/>
</dbReference>
<dbReference type="WBParaSite" id="nRc.2.0.1.t10972-RA">
    <property type="protein sequence ID" value="nRc.2.0.1.t10972-RA"/>
    <property type="gene ID" value="nRc.2.0.1.g10972"/>
</dbReference>
<organism evidence="4 5">
    <name type="scientific">Romanomermis culicivorax</name>
    <name type="common">Nematode worm</name>
    <dbReference type="NCBI Taxonomy" id="13658"/>
    <lineage>
        <taxon>Eukaryota</taxon>
        <taxon>Metazoa</taxon>
        <taxon>Ecdysozoa</taxon>
        <taxon>Nematoda</taxon>
        <taxon>Enoplea</taxon>
        <taxon>Dorylaimia</taxon>
        <taxon>Mermithida</taxon>
        <taxon>Mermithoidea</taxon>
        <taxon>Mermithidae</taxon>
        <taxon>Romanomermis</taxon>
    </lineage>
</organism>
<dbReference type="AlphaFoldDB" id="A0A915IAS1"/>
<dbReference type="Proteomes" id="UP000887565">
    <property type="component" value="Unplaced"/>
</dbReference>
<dbReference type="OMA" id="VHAKHEH"/>
<dbReference type="InterPro" id="IPR002068">
    <property type="entry name" value="A-crystallin/Hsp20_dom"/>
</dbReference>
<dbReference type="GO" id="GO:0051082">
    <property type="term" value="F:unfolded protein binding"/>
    <property type="evidence" value="ECO:0007669"/>
    <property type="project" value="TreeGrafter"/>
</dbReference>
<evidence type="ECO:0000256" key="1">
    <source>
        <dbReference type="PROSITE-ProRule" id="PRU00285"/>
    </source>
</evidence>
<protein>
    <submittedName>
        <fullName evidence="5">SHSP domain-containing protein</fullName>
    </submittedName>
</protein>
<reference evidence="5" key="1">
    <citation type="submission" date="2022-11" db="UniProtKB">
        <authorList>
            <consortium name="WormBaseParasite"/>
        </authorList>
    </citation>
    <scope>IDENTIFICATION</scope>
</reference>
<evidence type="ECO:0000313" key="4">
    <source>
        <dbReference type="Proteomes" id="UP000887565"/>
    </source>
</evidence>
<dbReference type="PANTHER" id="PTHR45640:SF26">
    <property type="entry name" value="RE23625P"/>
    <property type="match status" value="1"/>
</dbReference>
<dbReference type="CDD" id="cd06526">
    <property type="entry name" value="metazoan_ACD"/>
    <property type="match status" value="1"/>
</dbReference>
<proteinExistence type="inferred from homology"/>
<dbReference type="PANTHER" id="PTHR45640">
    <property type="entry name" value="HEAT SHOCK PROTEIN HSP-12.2-RELATED"/>
    <property type="match status" value="1"/>
</dbReference>
<dbReference type="SUPFAM" id="SSF49764">
    <property type="entry name" value="HSP20-like chaperones"/>
    <property type="match status" value="1"/>
</dbReference>
<dbReference type="GO" id="GO:0042026">
    <property type="term" value="P:protein refolding"/>
    <property type="evidence" value="ECO:0007669"/>
    <property type="project" value="TreeGrafter"/>
</dbReference>
<dbReference type="InterPro" id="IPR008978">
    <property type="entry name" value="HSP20-like_chaperone"/>
</dbReference>
<comment type="similarity">
    <text evidence="1 2">Belongs to the small heat shock protein (HSP20) family.</text>
</comment>
<dbReference type="GO" id="GO:0009408">
    <property type="term" value="P:response to heat"/>
    <property type="evidence" value="ECO:0007669"/>
    <property type="project" value="TreeGrafter"/>
</dbReference>
<name>A0A915IAS1_ROMCU</name>
<dbReference type="GO" id="GO:0005737">
    <property type="term" value="C:cytoplasm"/>
    <property type="evidence" value="ECO:0007669"/>
    <property type="project" value="TreeGrafter"/>
</dbReference>
<keyword evidence="4" id="KW-1185">Reference proteome</keyword>
<dbReference type="InterPro" id="IPR001436">
    <property type="entry name" value="Alpha-crystallin/sHSP_animal"/>
</dbReference>
<dbReference type="Gene3D" id="2.60.40.790">
    <property type="match status" value="1"/>
</dbReference>
<evidence type="ECO:0000256" key="2">
    <source>
        <dbReference type="RuleBase" id="RU003616"/>
    </source>
</evidence>
<sequence length="197" mass="23270">MSYRQSFKTLQNLVNSAPKWSTSRLYSLWRPPWRCGPQVPSTFQDAVERMDREFRRMEREFDRFFDHRPTFWRRFDHDLSPALKMEKDYAENPIVEENGKFKFKLVFDVSRFKPEEINVKTSGKALTVEAKHSSKDKNYESKFEYFRQFLLPDGTDVKAMTCNYNEDGSLIVEAPYEPAAIGDKASSKSQTIEIKHE</sequence>